<keyword evidence="2" id="KW-0732">Signal</keyword>
<dbReference type="Proteomes" id="UP000603940">
    <property type="component" value="Unassembled WGS sequence"/>
</dbReference>
<proteinExistence type="predicted"/>
<feature type="compositionally biased region" description="Low complexity" evidence="1">
    <location>
        <begin position="208"/>
        <end position="231"/>
    </location>
</feature>
<gene>
    <name evidence="3" type="ORF">IBL25_13685</name>
</gene>
<organism evidence="3 4">
    <name type="scientific">Pseudoroseomonas ludipueritiae</name>
    <dbReference type="NCBI Taxonomy" id="198093"/>
    <lineage>
        <taxon>Bacteria</taxon>
        <taxon>Pseudomonadati</taxon>
        <taxon>Pseudomonadota</taxon>
        <taxon>Alphaproteobacteria</taxon>
        <taxon>Acetobacterales</taxon>
        <taxon>Acetobacteraceae</taxon>
        <taxon>Pseudoroseomonas</taxon>
    </lineage>
</organism>
<dbReference type="EMBL" id="JACTUZ010000057">
    <property type="protein sequence ID" value="MBC9177992.1"/>
    <property type="molecule type" value="Genomic_DNA"/>
</dbReference>
<evidence type="ECO:0000313" key="4">
    <source>
        <dbReference type="Proteomes" id="UP000603940"/>
    </source>
</evidence>
<name>A0ABR7R8W4_9PROT</name>
<feature type="region of interest" description="Disordered" evidence="1">
    <location>
        <begin position="196"/>
        <end position="250"/>
    </location>
</feature>
<reference evidence="3 4" key="1">
    <citation type="journal article" date="2009" name="Int. J. Syst. Evol. Microbiol.">
        <title>Transfer of Teichococcus ludipueritiae and Muricoccus roseus to the genus Roseomonas, as Roseomonas ludipueritiae comb. nov. and Roseomonas rosea comb. nov., respectively, and emended description of the genus Roseomonas.</title>
        <authorList>
            <person name="Sanchez-Porro C."/>
            <person name="Gallego V."/>
            <person name="Busse H.J."/>
            <person name="Kampfer P."/>
            <person name="Ventosa A."/>
        </authorList>
    </citation>
    <scope>NUCLEOTIDE SEQUENCE [LARGE SCALE GENOMIC DNA]</scope>
    <source>
        <strain evidence="3 4">DSM 14915</strain>
    </source>
</reference>
<keyword evidence="4" id="KW-1185">Reference proteome</keyword>
<sequence>MTRRRAALLLPFLAAACASGDTTPPLQGPPRYDYLTPLRLNVLDIEVLEPGPGPAWRVDPPAPLSPVALAVQMGRERLVPVGTTGRARFMVDSATLIREVASAGGLFAQQTERLTCMIHVRVEILGGDGRRVGFTEAEVRRSATLPDEGPASRARAADQIVRQAMDDLNVEFEFQIRRNLRDWLMTGEPGAVSAAPIQQESLSGSPLAPEATPAAAPTEPMAAPAMPAAPAGTPRYAPNLVPNLAPPVRP</sequence>
<protein>
    <recommendedName>
        <fullName evidence="5">Lipoprotein</fullName>
    </recommendedName>
</protein>
<evidence type="ECO:0000256" key="1">
    <source>
        <dbReference type="SAM" id="MobiDB-lite"/>
    </source>
</evidence>
<feature type="chain" id="PRO_5047484710" description="Lipoprotein" evidence="2">
    <location>
        <begin position="21"/>
        <end position="250"/>
    </location>
</feature>
<evidence type="ECO:0000313" key="3">
    <source>
        <dbReference type="EMBL" id="MBC9177992.1"/>
    </source>
</evidence>
<evidence type="ECO:0008006" key="5">
    <source>
        <dbReference type="Google" id="ProtNLM"/>
    </source>
</evidence>
<accession>A0ABR7R8W4</accession>
<dbReference type="PROSITE" id="PS51257">
    <property type="entry name" value="PROKAR_LIPOPROTEIN"/>
    <property type="match status" value="1"/>
</dbReference>
<dbReference type="RefSeq" id="WP_187779101.1">
    <property type="nucleotide sequence ID" value="NZ_JACTUZ010000057.1"/>
</dbReference>
<evidence type="ECO:0000256" key="2">
    <source>
        <dbReference type="SAM" id="SignalP"/>
    </source>
</evidence>
<feature type="signal peptide" evidence="2">
    <location>
        <begin position="1"/>
        <end position="20"/>
    </location>
</feature>
<comment type="caution">
    <text evidence="3">The sequence shown here is derived from an EMBL/GenBank/DDBJ whole genome shotgun (WGS) entry which is preliminary data.</text>
</comment>